<protein>
    <recommendedName>
        <fullName evidence="1">CRISPR-associated protein Cas6 C-terminal domain-containing protein</fullName>
    </recommendedName>
</protein>
<dbReference type="RefSeq" id="WP_040200726.1">
    <property type="nucleotide sequence ID" value="NZ_CP010311.1"/>
</dbReference>
<dbReference type="STRING" id="483547.GSUB_10540"/>
<dbReference type="InterPro" id="IPR019267">
    <property type="entry name" value="CRISPR-assoc_Cas6_C"/>
</dbReference>
<sequence length="312" mass="35555">MIEYPEAIFHLEFVCARFVFEFQESMDLDLERMLRLRRDLRATARQVLDEAVDGQDAFADLFEPPLATDPVALKRFQRPGPAFVLQPDPLQCRLLDCGDPMDLRVVFWGKGLTRMSHFARVLQALGHKGLHNGEGCFELVEIFAENAANEDVELWNFGQPLDMLTPPLIPLSWWLDRKIDDDHSLLLEFVTPARLISHGRPLFTPAFDQIFPFVLRRVSSMIYAQFGVEIVDDPRRYKEISRTQIHEIQNSLTWRDWRTLEGSVAHQDLGGVSGTLEIAGEGLRDIAWLLRVGALMNLGKGASFGAGFYRIS</sequence>
<name>A0A0B5FQH4_9BACT</name>
<organism evidence="2 3">
    <name type="scientific">Geoalkalibacter subterraneus</name>
    <dbReference type="NCBI Taxonomy" id="483547"/>
    <lineage>
        <taxon>Bacteria</taxon>
        <taxon>Pseudomonadati</taxon>
        <taxon>Thermodesulfobacteriota</taxon>
        <taxon>Desulfuromonadia</taxon>
        <taxon>Desulfuromonadales</taxon>
        <taxon>Geoalkalibacteraceae</taxon>
        <taxon>Geoalkalibacter</taxon>
    </lineage>
</organism>
<dbReference type="HOGENOM" id="CLU_890707_0_0_7"/>
<gene>
    <name evidence="2" type="ORF">GSUB_10540</name>
</gene>
<dbReference type="Pfam" id="PF10040">
    <property type="entry name" value="CRISPR_Cas6"/>
    <property type="match status" value="1"/>
</dbReference>
<reference evidence="2 3" key="1">
    <citation type="journal article" date="2015" name="Genome Announc.">
        <title>Genomes of Geoalkalibacter ferrihydriticus Z-0531T and Geoalkalibacter subterraneus Red1T, Two Haloalkaliphilic Metal-Reducing Deltaproteobacteria.</title>
        <authorList>
            <person name="Badalamenti J.P."/>
            <person name="Krajmalnik-Brown R."/>
            <person name="Torres C.I."/>
            <person name="Bond D.R."/>
        </authorList>
    </citation>
    <scope>NUCLEOTIDE SEQUENCE [LARGE SCALE GENOMIC DNA]</scope>
    <source>
        <strain evidence="2 3">Red1</strain>
    </source>
</reference>
<dbReference type="Proteomes" id="UP000035036">
    <property type="component" value="Chromosome"/>
</dbReference>
<evidence type="ECO:0000313" key="3">
    <source>
        <dbReference type="Proteomes" id="UP000035036"/>
    </source>
</evidence>
<evidence type="ECO:0000259" key="1">
    <source>
        <dbReference type="Pfam" id="PF10040"/>
    </source>
</evidence>
<dbReference type="KEGG" id="gsb:GSUB_10540"/>
<accession>A0A0B5FQH4</accession>
<feature type="domain" description="CRISPR-associated protein Cas6 C-terminal" evidence="1">
    <location>
        <begin position="187"/>
        <end position="308"/>
    </location>
</feature>
<dbReference type="EMBL" id="CP010311">
    <property type="protein sequence ID" value="AJF06904.1"/>
    <property type="molecule type" value="Genomic_DNA"/>
</dbReference>
<dbReference type="Gene3D" id="3.30.70.1900">
    <property type="match status" value="1"/>
</dbReference>
<dbReference type="AlphaFoldDB" id="A0A0B5FQH4"/>
<proteinExistence type="predicted"/>
<keyword evidence="3" id="KW-1185">Reference proteome</keyword>
<evidence type="ECO:0000313" key="2">
    <source>
        <dbReference type="EMBL" id="AJF06904.1"/>
    </source>
</evidence>
<dbReference type="OrthoDB" id="5401346at2"/>